<dbReference type="RefSeq" id="WP_146796272.1">
    <property type="nucleotide sequence ID" value="NZ_VOLP01000001.1"/>
</dbReference>
<name>A0A5C6QA76_9GAMM</name>
<evidence type="ECO:0000313" key="3">
    <source>
        <dbReference type="EMBL" id="TWX62916.1"/>
    </source>
</evidence>
<reference evidence="4 6" key="1">
    <citation type="submission" date="2019-07" db="EMBL/GenBank/DDBJ databases">
        <title>Genomes of sea-ice associated Colwellia species.</title>
        <authorList>
            <person name="Bowman J.P."/>
        </authorList>
    </citation>
    <scope>NUCLEOTIDE SEQUENCE [LARGE SCALE GENOMIC DNA]</scope>
    <source>
        <strain evidence="3 5">ACAM 607</strain>
        <strain evidence="4 6">IC036</strain>
    </source>
</reference>
<keyword evidence="5" id="KW-1185">Reference proteome</keyword>
<gene>
    <name evidence="3" type="ORF">ESZ26_00975</name>
    <name evidence="4" type="ORF">ESZ27_11745</name>
</gene>
<dbReference type="EMBL" id="VOLQ01000021">
    <property type="protein sequence ID" value="TWX65799.1"/>
    <property type="molecule type" value="Genomic_DNA"/>
</dbReference>
<keyword evidence="1" id="KW-0973">c-di-GMP</keyword>
<dbReference type="EMBL" id="VOLR01000001">
    <property type="protein sequence ID" value="TWX62916.1"/>
    <property type="molecule type" value="Genomic_DNA"/>
</dbReference>
<protein>
    <recommendedName>
        <fullName evidence="1">Cyclic diguanosine monophosphate-binding protein</fullName>
        <shortName evidence="1">c-di-GMP-binding protein</shortName>
    </recommendedName>
    <alternativeName>
        <fullName evidence="1">Pilz domain-containing protein</fullName>
    </alternativeName>
</protein>
<dbReference type="GO" id="GO:0035438">
    <property type="term" value="F:cyclic-di-GMP binding"/>
    <property type="evidence" value="ECO:0007669"/>
    <property type="project" value="InterPro"/>
</dbReference>
<evidence type="ECO:0000313" key="4">
    <source>
        <dbReference type="EMBL" id="TWX65799.1"/>
    </source>
</evidence>
<evidence type="ECO:0000313" key="5">
    <source>
        <dbReference type="Proteomes" id="UP000321525"/>
    </source>
</evidence>
<comment type="caution">
    <text evidence="4">The sequence shown here is derived from an EMBL/GenBank/DDBJ whole genome shotgun (WGS) entry which is preliminary data.</text>
</comment>
<dbReference type="Proteomes" id="UP000321525">
    <property type="component" value="Unassembled WGS sequence"/>
</dbReference>
<evidence type="ECO:0000256" key="1">
    <source>
        <dbReference type="PIRNR" id="PIRNR028141"/>
    </source>
</evidence>
<dbReference type="Gene3D" id="2.40.10.220">
    <property type="entry name" value="predicted glycosyltransferase like domains"/>
    <property type="match status" value="1"/>
</dbReference>
<dbReference type="AlphaFoldDB" id="A0A5C6QA76"/>
<dbReference type="InterPro" id="IPR009875">
    <property type="entry name" value="PilZ_domain"/>
</dbReference>
<evidence type="ECO:0000259" key="2">
    <source>
        <dbReference type="Pfam" id="PF07238"/>
    </source>
</evidence>
<dbReference type="Proteomes" id="UP000321917">
    <property type="component" value="Unassembled WGS sequence"/>
</dbReference>
<sequence length="126" mass="14083">MENRRQFTRILFSINAILEVEQQNYPVTIHDISLNGALVTMPNAESSLKGKLGLLHFDLVNGESIVEMHIAVVHEVSDKVGLQCEIGLQCNAIDIDSVTHLRRLVELNLGDESQLHKELSQLSRLA</sequence>
<dbReference type="SUPFAM" id="SSF141371">
    <property type="entry name" value="PilZ domain-like"/>
    <property type="match status" value="1"/>
</dbReference>
<evidence type="ECO:0000313" key="6">
    <source>
        <dbReference type="Proteomes" id="UP000321917"/>
    </source>
</evidence>
<dbReference type="OrthoDB" id="5298508at2"/>
<dbReference type="PIRSF" id="PIRSF028141">
    <property type="entry name" value="C-di-GMP_BP_PA4608"/>
    <property type="match status" value="1"/>
</dbReference>
<proteinExistence type="predicted"/>
<feature type="domain" description="PilZ" evidence="2">
    <location>
        <begin position="3"/>
        <end position="106"/>
    </location>
</feature>
<organism evidence="4 6">
    <name type="scientific">Colwellia hornerae</name>
    <dbReference type="NCBI Taxonomy" id="89402"/>
    <lineage>
        <taxon>Bacteria</taxon>
        <taxon>Pseudomonadati</taxon>
        <taxon>Pseudomonadota</taxon>
        <taxon>Gammaproteobacteria</taxon>
        <taxon>Alteromonadales</taxon>
        <taxon>Colwelliaceae</taxon>
        <taxon>Colwellia</taxon>
    </lineage>
</organism>
<dbReference type="InterPro" id="IPR027021">
    <property type="entry name" value="C-di-GMP_BP_PA4608"/>
</dbReference>
<comment type="function">
    <text evidence="1">Binds the second messenger bis-(3'-5') cyclic dimeric guanosine monophosphate (c-di-GMP). Can bind two c-di-GMP molecules per monomer. May play a role in bacterial second-messenger regulated processes. Binding to c-di-GMP induces a conformational change of the C- and N-termini resulting in the exposure of a highly negative surface on one side of the protein to a possible effector protein.</text>
</comment>
<comment type="subunit">
    <text evidence="1">Monomer in both c-di-GMP-bound and free forms.</text>
</comment>
<accession>A0A5C6QA76</accession>
<dbReference type="Pfam" id="PF07238">
    <property type="entry name" value="PilZ"/>
    <property type="match status" value="1"/>
</dbReference>
<keyword evidence="1" id="KW-0547">Nucleotide-binding</keyword>